<proteinExistence type="predicted"/>
<organism evidence="1 2">
    <name type="scientific">Xenorhabdus stockiae</name>
    <dbReference type="NCBI Taxonomy" id="351614"/>
    <lineage>
        <taxon>Bacteria</taxon>
        <taxon>Pseudomonadati</taxon>
        <taxon>Pseudomonadota</taxon>
        <taxon>Gammaproteobacteria</taxon>
        <taxon>Enterobacterales</taxon>
        <taxon>Morganellaceae</taxon>
        <taxon>Xenorhabdus</taxon>
    </lineage>
</organism>
<gene>
    <name evidence="1" type="ORF">Xsto_03923</name>
</gene>
<comment type="caution">
    <text evidence="1">The sequence shown here is derived from an EMBL/GenBank/DDBJ whole genome shotgun (WGS) entry which is preliminary data.</text>
</comment>
<name>A0A2D0KAM4_9GAMM</name>
<protein>
    <submittedName>
        <fullName evidence="1">Uncharacterized protein</fullName>
    </submittedName>
</protein>
<reference evidence="1 2" key="1">
    <citation type="journal article" date="2017" name="Nat. Microbiol.">
        <title>Natural product diversity associated with the nematode symbionts Photorhabdus and Xenorhabdus.</title>
        <authorList>
            <person name="Tobias N.J."/>
            <person name="Wolff H."/>
            <person name="Djahanschiri B."/>
            <person name="Grundmann F."/>
            <person name="Kronenwerth M."/>
            <person name="Shi Y.M."/>
            <person name="Simonyi S."/>
            <person name="Grun P."/>
            <person name="Shapiro-Ilan D."/>
            <person name="Pidot S.J."/>
            <person name="Stinear T.P."/>
            <person name="Ebersberger I."/>
            <person name="Bode H.B."/>
        </authorList>
    </citation>
    <scope>NUCLEOTIDE SEQUENCE [LARGE SCALE GENOMIC DNA]</scope>
    <source>
        <strain evidence="1 2">DSM 17904</strain>
    </source>
</reference>
<accession>A0A2D0KAM4</accession>
<dbReference type="Proteomes" id="UP000222366">
    <property type="component" value="Unassembled WGS sequence"/>
</dbReference>
<sequence length="121" mass="13350">MGMGLEIYDEQGRVIITTNNIIPRFLGTHMIPLSKSGSLYLPGLSEGGNVTARFFLRMRSSGGSGIQIAQLSNEFTTFSVSGSTFSYHVDYDTYRWENMGRGGGQSSPWAEMQNVVTIWAI</sequence>
<dbReference type="AlphaFoldDB" id="A0A2D0KAM4"/>
<keyword evidence="2" id="KW-1185">Reference proteome</keyword>
<evidence type="ECO:0000313" key="2">
    <source>
        <dbReference type="Proteomes" id="UP000222366"/>
    </source>
</evidence>
<evidence type="ECO:0000313" key="1">
    <source>
        <dbReference type="EMBL" id="PHM60514.1"/>
    </source>
</evidence>
<dbReference type="EMBL" id="NJAJ01000066">
    <property type="protein sequence ID" value="PHM60514.1"/>
    <property type="molecule type" value="Genomic_DNA"/>
</dbReference>